<dbReference type="Pfam" id="PF00581">
    <property type="entry name" value="Rhodanese"/>
    <property type="match status" value="1"/>
</dbReference>
<dbReference type="EMBL" id="JAWXXP010000001">
    <property type="protein sequence ID" value="MDX5995318.1"/>
    <property type="molecule type" value="Genomic_DNA"/>
</dbReference>
<dbReference type="Gene3D" id="3.40.250.10">
    <property type="entry name" value="Rhodanese-like domain"/>
    <property type="match status" value="1"/>
</dbReference>
<dbReference type="SMART" id="SM00450">
    <property type="entry name" value="RHOD"/>
    <property type="match status" value="1"/>
</dbReference>
<proteinExistence type="predicted"/>
<evidence type="ECO:0000313" key="5">
    <source>
        <dbReference type="Proteomes" id="UP001278050"/>
    </source>
</evidence>
<organism evidence="3 4">
    <name type="scientific">Ectopseudomonas alcaliphila</name>
    <dbReference type="NCBI Taxonomy" id="101564"/>
    <lineage>
        <taxon>Bacteria</taxon>
        <taxon>Pseudomonadati</taxon>
        <taxon>Pseudomonadota</taxon>
        <taxon>Gammaproteobacteria</taxon>
        <taxon>Pseudomonadales</taxon>
        <taxon>Pseudomonadaceae</taxon>
        <taxon>Ectopseudomonas</taxon>
    </lineage>
</organism>
<dbReference type="GO" id="GO:0004792">
    <property type="term" value="F:thiosulfate-cyanide sulfurtransferase activity"/>
    <property type="evidence" value="ECO:0007669"/>
    <property type="project" value="InterPro"/>
</dbReference>
<dbReference type="PANTHER" id="PTHR44086">
    <property type="entry name" value="THIOSULFATE SULFURTRANSFERASE RDL2, MITOCHONDRIAL-RELATED"/>
    <property type="match status" value="1"/>
</dbReference>
<evidence type="ECO:0000259" key="1">
    <source>
        <dbReference type="PROSITE" id="PS50206"/>
    </source>
</evidence>
<dbReference type="RefSeq" id="WP_074680453.1">
    <property type="nucleotide sequence ID" value="NZ_CBCSET010000006.1"/>
</dbReference>
<dbReference type="PROSITE" id="PS00380">
    <property type="entry name" value="RHODANESE_1"/>
    <property type="match status" value="1"/>
</dbReference>
<feature type="domain" description="Rhodanese" evidence="1">
    <location>
        <begin position="27"/>
        <end position="119"/>
    </location>
</feature>
<keyword evidence="5" id="KW-1185">Reference proteome</keyword>
<evidence type="ECO:0000313" key="3">
    <source>
        <dbReference type="EMBL" id="SDF18816.1"/>
    </source>
</evidence>
<reference evidence="3 4" key="1">
    <citation type="submission" date="2016-10" db="EMBL/GenBank/DDBJ databases">
        <authorList>
            <person name="de Groot N.N."/>
        </authorList>
    </citation>
    <scope>NUCLEOTIDE SEQUENCE [LARGE SCALE GENOMIC DNA]</scope>
    <source>
        <strain evidence="3 4">JCM 10630</strain>
    </source>
</reference>
<dbReference type="CDD" id="cd00158">
    <property type="entry name" value="RHOD"/>
    <property type="match status" value="1"/>
</dbReference>
<dbReference type="Proteomes" id="UP000182413">
    <property type="component" value="Unassembled WGS sequence"/>
</dbReference>
<reference evidence="2 5" key="2">
    <citation type="submission" date="2023-11" db="EMBL/GenBank/DDBJ databases">
        <title>MicrobeMod: A computational toolkit for identifying prokaryotic methylation and restriction-modification with nanopore sequencing.</title>
        <authorList>
            <person name="Crits-Christoph A."/>
            <person name="Kang S.C."/>
            <person name="Lee H."/>
            <person name="Ostrov N."/>
        </authorList>
    </citation>
    <scope>NUCLEOTIDE SEQUENCE [LARGE SCALE GENOMIC DNA]</scope>
    <source>
        <strain evidence="2 5">ATCC BAA-571</strain>
    </source>
</reference>
<evidence type="ECO:0000313" key="2">
    <source>
        <dbReference type="EMBL" id="MDX5995318.1"/>
    </source>
</evidence>
<dbReference type="InterPro" id="IPR036873">
    <property type="entry name" value="Rhodanese-like_dom_sf"/>
</dbReference>
<dbReference type="Proteomes" id="UP001278050">
    <property type="component" value="Unassembled WGS sequence"/>
</dbReference>
<dbReference type="PANTHER" id="PTHR44086:SF10">
    <property type="entry name" value="THIOSULFATE SULFURTRANSFERASE_RHODANESE-LIKE DOMAIN-CONTAINING PROTEIN 3"/>
    <property type="match status" value="1"/>
</dbReference>
<dbReference type="AlphaFoldDB" id="A0A1G7J1R8"/>
<keyword evidence="3" id="KW-0808">Transferase</keyword>
<sequence>MKSAHDLVLAAKTRIAEVDLQQAEAAIRDADLLIDVREADEYAAAHIPGAINIPRGLLEFKLSNDPQLSERTLKLVLYCKNSGRSALAADALREMGYRNVLSLSGGIEAWQAAGHELLAPKLPAFD</sequence>
<gene>
    <name evidence="3" type="ORF">SAMN05216575_106100</name>
    <name evidence="2" type="ORF">SIM71_24920</name>
</gene>
<dbReference type="InterPro" id="IPR001763">
    <property type="entry name" value="Rhodanese-like_dom"/>
</dbReference>
<evidence type="ECO:0000313" key="4">
    <source>
        <dbReference type="Proteomes" id="UP000182413"/>
    </source>
</evidence>
<dbReference type="EMBL" id="FNAE01000006">
    <property type="protein sequence ID" value="SDF18816.1"/>
    <property type="molecule type" value="Genomic_DNA"/>
</dbReference>
<name>A0A1G7J1R8_9GAMM</name>
<accession>A0A1G7J1R8</accession>
<dbReference type="OrthoDB" id="9791096at2"/>
<protein>
    <submittedName>
        <fullName evidence="2">Rhodanese-like domain-containing protein</fullName>
    </submittedName>
    <submittedName>
        <fullName evidence="3">Rhodanese-related sulfurtransferase</fullName>
    </submittedName>
</protein>
<dbReference type="PROSITE" id="PS50206">
    <property type="entry name" value="RHODANESE_3"/>
    <property type="match status" value="1"/>
</dbReference>
<dbReference type="InterPro" id="IPR001307">
    <property type="entry name" value="Thiosulphate_STrfase_CS"/>
</dbReference>
<dbReference type="SUPFAM" id="SSF52821">
    <property type="entry name" value="Rhodanese/Cell cycle control phosphatase"/>
    <property type="match status" value="1"/>
</dbReference>